<protein>
    <submittedName>
        <fullName evidence="8">Rieske 2Fe-2S domain-containing protein</fullName>
    </submittedName>
</protein>
<dbReference type="InterPro" id="IPR014349">
    <property type="entry name" value="Rieske_Fe-S_prot"/>
</dbReference>
<dbReference type="InterPro" id="IPR017941">
    <property type="entry name" value="Rieske_2Fe-2S"/>
</dbReference>
<dbReference type="GO" id="GO:0016020">
    <property type="term" value="C:membrane"/>
    <property type="evidence" value="ECO:0007669"/>
    <property type="project" value="InterPro"/>
</dbReference>
<dbReference type="InterPro" id="IPR036922">
    <property type="entry name" value="Rieske_2Fe-2S_sf"/>
</dbReference>
<dbReference type="Proteomes" id="UP000705867">
    <property type="component" value="Unassembled WGS sequence"/>
</dbReference>
<dbReference type="PROSITE" id="PS51296">
    <property type="entry name" value="RIESKE"/>
    <property type="match status" value="1"/>
</dbReference>
<dbReference type="GO" id="GO:0046872">
    <property type="term" value="F:metal ion binding"/>
    <property type="evidence" value="ECO:0007669"/>
    <property type="project" value="UniProtKB-KW"/>
</dbReference>
<dbReference type="InterPro" id="IPR005805">
    <property type="entry name" value="Rieske_Fe-S_prot_C"/>
</dbReference>
<dbReference type="PANTHER" id="PTHR10134">
    <property type="entry name" value="CYTOCHROME B-C1 COMPLEX SUBUNIT RIESKE, MITOCHONDRIAL"/>
    <property type="match status" value="1"/>
</dbReference>
<organism evidence="8 9">
    <name type="scientific">Candidatus Nitrobium versatile</name>
    <dbReference type="NCBI Taxonomy" id="2884831"/>
    <lineage>
        <taxon>Bacteria</taxon>
        <taxon>Pseudomonadati</taxon>
        <taxon>Nitrospirota</taxon>
        <taxon>Nitrospiria</taxon>
        <taxon>Nitrospirales</taxon>
        <taxon>Nitrospiraceae</taxon>
        <taxon>Candidatus Nitrobium</taxon>
    </lineage>
</organism>
<keyword evidence="5" id="KW-1015">Disulfide bond</keyword>
<reference evidence="8" key="2">
    <citation type="submission" date="2021-08" db="EMBL/GenBank/DDBJ databases">
        <authorList>
            <person name="Dalcin Martins P."/>
        </authorList>
    </citation>
    <scope>NUCLEOTIDE SEQUENCE</scope>
    <source>
        <strain evidence="8">MAG_39</strain>
    </source>
</reference>
<keyword evidence="3" id="KW-0408">Iron</keyword>
<keyword evidence="1" id="KW-0001">2Fe-2S</keyword>
<dbReference type="Gene3D" id="2.102.10.10">
    <property type="entry name" value="Rieske [2Fe-2S] iron-sulphur domain"/>
    <property type="match status" value="1"/>
</dbReference>
<comment type="cofactor">
    <cofactor evidence="6">
        <name>[2Fe-2S] cluster</name>
        <dbReference type="ChEBI" id="CHEBI:190135"/>
    </cofactor>
</comment>
<dbReference type="PRINTS" id="PR00162">
    <property type="entry name" value="RIESKE"/>
</dbReference>
<keyword evidence="4" id="KW-0411">Iron-sulfur</keyword>
<evidence type="ECO:0000313" key="9">
    <source>
        <dbReference type="Proteomes" id="UP000705867"/>
    </source>
</evidence>
<evidence type="ECO:0000256" key="6">
    <source>
        <dbReference type="ARBA" id="ARBA00034078"/>
    </source>
</evidence>
<proteinExistence type="predicted"/>
<dbReference type="EMBL" id="JAIOIV010000074">
    <property type="protein sequence ID" value="MBZ0156404.1"/>
    <property type="molecule type" value="Genomic_DNA"/>
</dbReference>
<evidence type="ECO:0000259" key="7">
    <source>
        <dbReference type="PROSITE" id="PS51296"/>
    </source>
</evidence>
<evidence type="ECO:0000256" key="1">
    <source>
        <dbReference type="ARBA" id="ARBA00022714"/>
    </source>
</evidence>
<evidence type="ECO:0000256" key="2">
    <source>
        <dbReference type="ARBA" id="ARBA00022723"/>
    </source>
</evidence>
<dbReference type="AlphaFoldDB" id="A0A953JB80"/>
<evidence type="ECO:0000256" key="3">
    <source>
        <dbReference type="ARBA" id="ARBA00023004"/>
    </source>
</evidence>
<evidence type="ECO:0000256" key="5">
    <source>
        <dbReference type="ARBA" id="ARBA00023157"/>
    </source>
</evidence>
<dbReference type="Pfam" id="PF00355">
    <property type="entry name" value="Rieske"/>
    <property type="match status" value="1"/>
</dbReference>
<name>A0A953JB80_9BACT</name>
<dbReference type="SUPFAM" id="SSF50022">
    <property type="entry name" value="ISP domain"/>
    <property type="match status" value="1"/>
</dbReference>
<dbReference type="GO" id="GO:0051537">
    <property type="term" value="F:2 iron, 2 sulfur cluster binding"/>
    <property type="evidence" value="ECO:0007669"/>
    <property type="project" value="UniProtKB-KW"/>
</dbReference>
<gene>
    <name evidence="8" type="ORF">K8I29_09390</name>
</gene>
<keyword evidence="2" id="KW-0479">Metal-binding</keyword>
<evidence type="ECO:0000256" key="4">
    <source>
        <dbReference type="ARBA" id="ARBA00023014"/>
    </source>
</evidence>
<feature type="domain" description="Rieske" evidence="7">
    <location>
        <begin position="41"/>
        <end position="135"/>
    </location>
</feature>
<reference evidence="8" key="1">
    <citation type="journal article" date="2021" name="bioRxiv">
        <title>Unraveling nitrogen, sulfur and carbon metabolic pathways and microbial community transcriptional responses to substrate deprivation and toxicity stresses in a bioreactor mimicking anoxic brackish coastal sediment conditions.</title>
        <authorList>
            <person name="Martins P.D."/>
            <person name="Echeveste M.J."/>
            <person name="Arshad A."/>
            <person name="Kurth J."/>
            <person name="Ouboter H."/>
            <person name="Jetten M.S.M."/>
            <person name="Welte C.U."/>
        </authorList>
    </citation>
    <scope>NUCLEOTIDE SEQUENCE</scope>
    <source>
        <strain evidence="8">MAG_39</strain>
    </source>
</reference>
<sequence length="139" mass="15250">MMLTLPVALSGAVALLILSPKRTEKKEPLFIPVLGEDELPKQGVKRIELSVNTGKEGQHTVTHRIFAVRNKGKLFILSSRCTHLGCLVEWSRSRKRFLCPCHGGTYDMEGIVAGGPPPRPLSRLPVAIRNGRVYVGIAV</sequence>
<accession>A0A953JB80</accession>
<evidence type="ECO:0000313" key="8">
    <source>
        <dbReference type="EMBL" id="MBZ0156404.1"/>
    </source>
</evidence>
<comment type="caution">
    <text evidence="8">The sequence shown here is derived from an EMBL/GenBank/DDBJ whole genome shotgun (WGS) entry which is preliminary data.</text>
</comment>